<evidence type="ECO:0000256" key="6">
    <source>
        <dbReference type="ARBA" id="ARBA00023065"/>
    </source>
</evidence>
<accession>A0A383E2D6</accession>
<dbReference type="GO" id="GO:0012505">
    <property type="term" value="C:endomembrane system"/>
    <property type="evidence" value="ECO:0007669"/>
    <property type="project" value="UniProtKB-SubCell"/>
</dbReference>
<feature type="domain" description="RCK N-terminal" evidence="9">
    <location>
        <begin position="29"/>
        <end position="166"/>
    </location>
</feature>
<dbReference type="Pfam" id="PF22614">
    <property type="entry name" value="Slo-like_RCK"/>
    <property type="match status" value="1"/>
</dbReference>
<dbReference type="InterPro" id="IPR044849">
    <property type="entry name" value="CASTOR/POLLUX/SYM8-like"/>
</dbReference>
<gene>
    <name evidence="10" type="ORF">METZ01_LOCUS503477</name>
</gene>
<comment type="similarity">
    <text evidence="2">Belongs to the castor/pollux (TC 1.A.1.23) family.</text>
</comment>
<evidence type="ECO:0000256" key="1">
    <source>
        <dbReference type="ARBA" id="ARBA00004127"/>
    </source>
</evidence>
<dbReference type="Pfam" id="PF06241">
    <property type="entry name" value="Castor_Poll_mid"/>
    <property type="match status" value="1"/>
</dbReference>
<sequence>SSIIIGAIANSIRSKISELQEGTSKVIESNHTVILGWSESIYIVINEIIEANKSQPSACIVVLGHKSGLEMQEAIHHKINFDKSTRVIFRKGSTTSPEDIKKLSISEAKSIIIDIDDDIDVVKTILALFKNKQVKENKVPIACKISHSKNMPVAEIAGEGLIKFIPVFNFIGRINAQACLHPGVADVLLDLLDFSGSEVYFHHEESLVGKTYKEALVSYNSSSVVGIANDSLI</sequence>
<evidence type="ECO:0000256" key="8">
    <source>
        <dbReference type="ARBA" id="ARBA00023303"/>
    </source>
</evidence>
<evidence type="ECO:0000256" key="4">
    <source>
        <dbReference type="ARBA" id="ARBA00022692"/>
    </source>
</evidence>
<dbReference type="InterPro" id="IPR003148">
    <property type="entry name" value="RCK_N"/>
</dbReference>
<evidence type="ECO:0000259" key="9">
    <source>
        <dbReference type="PROSITE" id="PS51201"/>
    </source>
</evidence>
<dbReference type="PROSITE" id="PS51201">
    <property type="entry name" value="RCK_N"/>
    <property type="match status" value="1"/>
</dbReference>
<reference evidence="10" key="1">
    <citation type="submission" date="2018-05" db="EMBL/GenBank/DDBJ databases">
        <authorList>
            <person name="Lanie J.A."/>
            <person name="Ng W.-L."/>
            <person name="Kazmierczak K.M."/>
            <person name="Andrzejewski T.M."/>
            <person name="Davidsen T.M."/>
            <person name="Wayne K.J."/>
            <person name="Tettelin H."/>
            <person name="Glass J.I."/>
            <person name="Rusch D."/>
            <person name="Podicherti R."/>
            <person name="Tsui H.-C.T."/>
            <person name="Winkler M.E."/>
        </authorList>
    </citation>
    <scope>NUCLEOTIDE SEQUENCE</scope>
</reference>
<comment type="subcellular location">
    <subcellularLocation>
        <location evidence="1">Endomembrane system</location>
        <topology evidence="1">Multi-pass membrane protein</topology>
    </subcellularLocation>
</comment>
<dbReference type="InterPro" id="IPR036291">
    <property type="entry name" value="NAD(P)-bd_dom_sf"/>
</dbReference>
<keyword evidence="5" id="KW-1133">Transmembrane helix</keyword>
<dbReference type="SUPFAM" id="SSF51735">
    <property type="entry name" value="NAD(P)-binding Rossmann-fold domains"/>
    <property type="match status" value="1"/>
</dbReference>
<evidence type="ECO:0000256" key="5">
    <source>
        <dbReference type="ARBA" id="ARBA00022989"/>
    </source>
</evidence>
<keyword evidence="8" id="KW-0407">Ion channel</keyword>
<dbReference type="Gene3D" id="3.40.50.720">
    <property type="entry name" value="NAD(P)-binding Rossmann-like Domain"/>
    <property type="match status" value="1"/>
</dbReference>
<evidence type="ECO:0000313" key="10">
    <source>
        <dbReference type="EMBL" id="SVE50623.1"/>
    </source>
</evidence>
<dbReference type="AlphaFoldDB" id="A0A383E2D6"/>
<dbReference type="InterPro" id="IPR010420">
    <property type="entry name" value="CASTOR/POLLUX/SYM8_dom"/>
</dbReference>
<dbReference type="GO" id="GO:0034220">
    <property type="term" value="P:monoatomic ion transmembrane transport"/>
    <property type="evidence" value="ECO:0007669"/>
    <property type="project" value="UniProtKB-KW"/>
</dbReference>
<evidence type="ECO:0000256" key="7">
    <source>
        <dbReference type="ARBA" id="ARBA00023136"/>
    </source>
</evidence>
<evidence type="ECO:0000256" key="2">
    <source>
        <dbReference type="ARBA" id="ARBA00008577"/>
    </source>
</evidence>
<keyword evidence="4" id="KW-0812">Transmembrane</keyword>
<keyword evidence="3" id="KW-0813">Transport</keyword>
<feature type="non-terminal residue" evidence="10">
    <location>
        <position position="233"/>
    </location>
</feature>
<dbReference type="PANTHER" id="PTHR31563:SF10">
    <property type="entry name" value="ION CHANNEL POLLUX-RELATED"/>
    <property type="match status" value="1"/>
</dbReference>
<evidence type="ECO:0000256" key="3">
    <source>
        <dbReference type="ARBA" id="ARBA00022448"/>
    </source>
</evidence>
<dbReference type="PANTHER" id="PTHR31563">
    <property type="entry name" value="ION CHANNEL POLLUX-RELATED"/>
    <property type="match status" value="1"/>
</dbReference>
<dbReference type="EMBL" id="UINC01222029">
    <property type="protein sequence ID" value="SVE50623.1"/>
    <property type="molecule type" value="Genomic_DNA"/>
</dbReference>
<proteinExistence type="inferred from homology"/>
<dbReference type="GO" id="GO:0006813">
    <property type="term" value="P:potassium ion transport"/>
    <property type="evidence" value="ECO:0007669"/>
    <property type="project" value="InterPro"/>
</dbReference>
<organism evidence="10">
    <name type="scientific">marine metagenome</name>
    <dbReference type="NCBI Taxonomy" id="408172"/>
    <lineage>
        <taxon>unclassified sequences</taxon>
        <taxon>metagenomes</taxon>
        <taxon>ecological metagenomes</taxon>
    </lineage>
</organism>
<feature type="non-terminal residue" evidence="10">
    <location>
        <position position="1"/>
    </location>
</feature>
<keyword evidence="7" id="KW-0472">Membrane</keyword>
<protein>
    <recommendedName>
        <fullName evidence="9">RCK N-terminal domain-containing protein</fullName>
    </recommendedName>
</protein>
<name>A0A383E2D6_9ZZZZ</name>
<keyword evidence="6" id="KW-0406">Ion transport</keyword>